<feature type="region of interest" description="Disordered" evidence="1">
    <location>
        <begin position="70"/>
        <end position="136"/>
    </location>
</feature>
<evidence type="ECO:0000313" key="3">
    <source>
        <dbReference type="Proteomes" id="UP001148018"/>
    </source>
</evidence>
<evidence type="ECO:0000313" key="2">
    <source>
        <dbReference type="EMBL" id="KAJ3593655.1"/>
    </source>
</evidence>
<protein>
    <submittedName>
        <fullName evidence="2">Uncharacterized protein</fullName>
    </submittedName>
</protein>
<proteinExistence type="predicted"/>
<keyword evidence="3" id="KW-1185">Reference proteome</keyword>
<gene>
    <name evidence="2" type="ORF">NHX12_005989</name>
</gene>
<feature type="compositionally biased region" description="Basic and acidic residues" evidence="1">
    <location>
        <begin position="70"/>
        <end position="128"/>
    </location>
</feature>
<accession>A0A9Q0DRP1</accession>
<comment type="caution">
    <text evidence="2">The sequence shown here is derived from an EMBL/GenBank/DDBJ whole genome shotgun (WGS) entry which is preliminary data.</text>
</comment>
<reference evidence="2" key="1">
    <citation type="submission" date="2022-07" db="EMBL/GenBank/DDBJ databases">
        <title>Chromosome-level genome of Muraenolepis orangiensis.</title>
        <authorList>
            <person name="Kim J."/>
        </authorList>
    </citation>
    <scope>NUCLEOTIDE SEQUENCE</scope>
    <source>
        <strain evidence="2">KU_S4_2022</strain>
        <tissue evidence="2">Muscle</tissue>
    </source>
</reference>
<dbReference type="AlphaFoldDB" id="A0A9Q0DRP1"/>
<evidence type="ECO:0000256" key="1">
    <source>
        <dbReference type="SAM" id="MobiDB-lite"/>
    </source>
</evidence>
<dbReference type="Proteomes" id="UP001148018">
    <property type="component" value="Unassembled WGS sequence"/>
</dbReference>
<dbReference type="EMBL" id="JANIIK010000112">
    <property type="protein sequence ID" value="KAJ3593655.1"/>
    <property type="molecule type" value="Genomic_DNA"/>
</dbReference>
<organism evidence="2 3">
    <name type="scientific">Muraenolepis orangiensis</name>
    <name type="common">Patagonian moray cod</name>
    <dbReference type="NCBI Taxonomy" id="630683"/>
    <lineage>
        <taxon>Eukaryota</taxon>
        <taxon>Metazoa</taxon>
        <taxon>Chordata</taxon>
        <taxon>Craniata</taxon>
        <taxon>Vertebrata</taxon>
        <taxon>Euteleostomi</taxon>
        <taxon>Actinopterygii</taxon>
        <taxon>Neopterygii</taxon>
        <taxon>Teleostei</taxon>
        <taxon>Neoteleostei</taxon>
        <taxon>Acanthomorphata</taxon>
        <taxon>Zeiogadaria</taxon>
        <taxon>Gadariae</taxon>
        <taxon>Gadiformes</taxon>
        <taxon>Muraenolepidoidei</taxon>
        <taxon>Muraenolepididae</taxon>
        <taxon>Muraenolepis</taxon>
    </lineage>
</organism>
<name>A0A9Q0DRP1_9TELE</name>
<sequence length="136" mass="15495">MSGPRSPSSILRLLGATGRPEKCVSLTPATTVQMGGPRPPGPQGLLTAALAAVLSDLGLMEEKPRKQDLRLMERPREQDLRLMEEPREQDLRLMEEPREQDLRLIEEPREQDLQLMEEPREQDLRLMEDLENSISD</sequence>